<dbReference type="Proteomes" id="UP000095780">
    <property type="component" value="Unassembled WGS sequence"/>
</dbReference>
<name>A0A174Z5A9_9FIRM</name>
<evidence type="ECO:0000313" key="3">
    <source>
        <dbReference type="Proteomes" id="UP000095780"/>
    </source>
</evidence>
<protein>
    <submittedName>
        <fullName evidence="2">Uncharacterized protein</fullName>
    </submittedName>
</protein>
<accession>A0A174Z5A9</accession>
<keyword evidence="1" id="KW-0812">Transmembrane</keyword>
<feature type="transmembrane region" description="Helical" evidence="1">
    <location>
        <begin position="54"/>
        <end position="78"/>
    </location>
</feature>
<dbReference type="RefSeq" id="WP_055286434.1">
    <property type="nucleotide sequence ID" value="NZ_CABIXW010000003.1"/>
</dbReference>
<evidence type="ECO:0000256" key="1">
    <source>
        <dbReference type="SAM" id="Phobius"/>
    </source>
</evidence>
<keyword evidence="1" id="KW-0472">Membrane</keyword>
<sequence length="110" mass="12696">MWEKLILIVCSALTDLIANLLTFFVDVVLIAYNLLPTDPVSGLLNVSKEPFVNYLPYINWFIPFDYVITLTGAVLDAYGLYICWKYFKKILYAVLSYRKNLIGMLAYLLK</sequence>
<organism evidence="2 3">
    <name type="scientific">Lachnospira eligens</name>
    <dbReference type="NCBI Taxonomy" id="39485"/>
    <lineage>
        <taxon>Bacteria</taxon>
        <taxon>Bacillati</taxon>
        <taxon>Bacillota</taxon>
        <taxon>Clostridia</taxon>
        <taxon>Lachnospirales</taxon>
        <taxon>Lachnospiraceae</taxon>
        <taxon>Lachnospira</taxon>
    </lineage>
</organism>
<reference evidence="2 3" key="1">
    <citation type="submission" date="2015-09" db="EMBL/GenBank/DDBJ databases">
        <authorList>
            <consortium name="Pathogen Informatics"/>
        </authorList>
    </citation>
    <scope>NUCLEOTIDE SEQUENCE [LARGE SCALE GENOMIC DNA]</scope>
    <source>
        <strain evidence="2 3">2789STDY5834878</strain>
    </source>
</reference>
<keyword evidence="1" id="KW-1133">Transmembrane helix</keyword>
<gene>
    <name evidence="2" type="ORF">ERS852492_00999</name>
</gene>
<feature type="transmembrane region" description="Helical" evidence="1">
    <location>
        <begin position="12"/>
        <end position="34"/>
    </location>
</feature>
<dbReference type="AlphaFoldDB" id="A0A174Z5A9"/>
<proteinExistence type="predicted"/>
<dbReference type="EMBL" id="CZBV01000003">
    <property type="protein sequence ID" value="CUQ82623.1"/>
    <property type="molecule type" value="Genomic_DNA"/>
</dbReference>
<evidence type="ECO:0000313" key="2">
    <source>
        <dbReference type="EMBL" id="CUQ82623.1"/>
    </source>
</evidence>